<gene>
    <name evidence="1" type="ORF">LOY88_003883</name>
</gene>
<name>A0ACB8UV08_9EURO</name>
<dbReference type="EMBL" id="JALBCA010000054">
    <property type="protein sequence ID" value="KAI2385794.1"/>
    <property type="molecule type" value="Genomic_DNA"/>
</dbReference>
<organism evidence="1">
    <name type="scientific">Ophidiomyces ophidiicola</name>
    <dbReference type="NCBI Taxonomy" id="1387563"/>
    <lineage>
        <taxon>Eukaryota</taxon>
        <taxon>Fungi</taxon>
        <taxon>Dikarya</taxon>
        <taxon>Ascomycota</taxon>
        <taxon>Pezizomycotina</taxon>
        <taxon>Eurotiomycetes</taxon>
        <taxon>Eurotiomycetidae</taxon>
        <taxon>Onygenales</taxon>
        <taxon>Onygenaceae</taxon>
        <taxon>Ophidiomyces</taxon>
    </lineage>
</organism>
<reference evidence="1" key="1">
    <citation type="journal article" date="2022" name="bioRxiv">
        <title>Population genetic analysis of Ophidiomyces ophidiicola, the causative agent of snake fungal disease, indicates recent introductions to the USA.</title>
        <authorList>
            <person name="Ladner J.T."/>
            <person name="Palmer J.M."/>
            <person name="Ettinger C.L."/>
            <person name="Stajich J.E."/>
            <person name="Farrell T.M."/>
            <person name="Glorioso B.M."/>
            <person name="Lawson B."/>
            <person name="Price S.J."/>
            <person name="Stengle A.G."/>
            <person name="Grear D.A."/>
            <person name="Lorch J.M."/>
        </authorList>
    </citation>
    <scope>NUCLEOTIDE SEQUENCE</scope>
    <source>
        <strain evidence="1">NWHC 24266-5</strain>
    </source>
</reference>
<proteinExistence type="predicted"/>
<evidence type="ECO:0000313" key="1">
    <source>
        <dbReference type="EMBL" id="KAI2385794.1"/>
    </source>
</evidence>
<protein>
    <submittedName>
        <fullName evidence="1">Uncharacterized protein</fullName>
    </submittedName>
</protein>
<accession>A0ACB8UV08</accession>
<sequence length="342" mass="39032">MVVNGQDYDPYPASDDEDLSSDTTSLHSEVLKYRFENGRRYHAFKDGAYWGPNDDKQNEQLDIACVKIFFLKTGRVEVDFEFSHHMFLLLLGGKLLLAPIDESVKRVLDIGTGTGLWAMQSRDFADEHRSAEIIGTDLSPIQPSFIPPNLRFEIDDATDTWTYPNNHFDLVHIRALYGSIADWPEFYRKILLHLAPGGWLDQLEMSIQFQSDDGSITDSHILSEWSRIFIRLGEKIGKTLRIAEMAKECMEDAGFTNVTEVKFKLPVGAWSSDKRMKELGQWNLLHCEQGIEGWALALLTRVLQWSADEVRALLAKMRVGLRDPSVHAYFNVVSVYGQKPCR</sequence>
<comment type="caution">
    <text evidence="1">The sequence shown here is derived from an EMBL/GenBank/DDBJ whole genome shotgun (WGS) entry which is preliminary data.</text>
</comment>